<dbReference type="PROSITE" id="PS51318">
    <property type="entry name" value="TAT"/>
    <property type="match status" value="1"/>
</dbReference>
<dbReference type="GO" id="GO:1904680">
    <property type="term" value="F:peptide transmembrane transporter activity"/>
    <property type="evidence" value="ECO:0007669"/>
    <property type="project" value="TreeGrafter"/>
</dbReference>
<comment type="subcellular location">
    <subcellularLocation>
        <location evidence="1">Periplasm</location>
    </subcellularLocation>
</comment>
<evidence type="ECO:0000256" key="3">
    <source>
        <dbReference type="ARBA" id="ARBA00022729"/>
    </source>
</evidence>
<dbReference type="Pfam" id="PF00496">
    <property type="entry name" value="SBP_bac_5"/>
    <property type="match status" value="1"/>
</dbReference>
<evidence type="ECO:0000313" key="6">
    <source>
        <dbReference type="Proteomes" id="UP000218807"/>
    </source>
</evidence>
<dbReference type="SUPFAM" id="SSF53850">
    <property type="entry name" value="Periplasmic binding protein-like II"/>
    <property type="match status" value="1"/>
</dbReference>
<gene>
    <name evidence="5" type="ORF">CPT34_31390</name>
</gene>
<accession>A0A2A5KJD9</accession>
<name>A0A2A5KJD9_9HYPH</name>
<proteinExistence type="inferred from homology"/>
<evidence type="ECO:0000256" key="2">
    <source>
        <dbReference type="ARBA" id="ARBA00005695"/>
    </source>
</evidence>
<dbReference type="InterPro" id="IPR039424">
    <property type="entry name" value="SBP_5"/>
</dbReference>
<keyword evidence="3" id="KW-0732">Signal</keyword>
<evidence type="ECO:0000259" key="4">
    <source>
        <dbReference type="Pfam" id="PF00496"/>
    </source>
</evidence>
<protein>
    <submittedName>
        <fullName evidence="5">Peptide ABC transporter substrate-binding protein</fullName>
    </submittedName>
</protein>
<dbReference type="Proteomes" id="UP000218807">
    <property type="component" value="Unassembled WGS sequence"/>
</dbReference>
<keyword evidence="6" id="KW-1185">Reference proteome</keyword>
<dbReference type="InterPro" id="IPR006311">
    <property type="entry name" value="TAT_signal"/>
</dbReference>
<comment type="similarity">
    <text evidence="2">Belongs to the bacterial solute-binding protein 5 family.</text>
</comment>
<dbReference type="RefSeq" id="WP_096765013.1">
    <property type="nucleotide sequence ID" value="NZ_NXDM01000051.1"/>
</dbReference>
<reference evidence="5 6" key="1">
    <citation type="submission" date="2017-09" db="EMBL/GenBank/DDBJ databases">
        <title>Comparative genomics of rhizobia isolated from Phaseolus vulgaris in China.</title>
        <authorList>
            <person name="Tong W."/>
        </authorList>
    </citation>
    <scope>NUCLEOTIDE SEQUENCE [LARGE SCALE GENOMIC DNA]</scope>
    <source>
        <strain evidence="5 6">L101</strain>
    </source>
</reference>
<feature type="domain" description="Solute-binding protein family 5" evidence="4">
    <location>
        <begin position="78"/>
        <end position="439"/>
    </location>
</feature>
<dbReference type="Gene3D" id="3.90.76.10">
    <property type="entry name" value="Dipeptide-binding Protein, Domain 1"/>
    <property type="match status" value="1"/>
</dbReference>
<dbReference type="InterPro" id="IPR030678">
    <property type="entry name" value="Peptide/Ni-bd"/>
</dbReference>
<dbReference type="Gene3D" id="3.10.105.10">
    <property type="entry name" value="Dipeptide-binding Protein, Domain 3"/>
    <property type="match status" value="1"/>
</dbReference>
<dbReference type="InterPro" id="IPR000914">
    <property type="entry name" value="SBP_5_dom"/>
</dbReference>
<dbReference type="GO" id="GO:0043190">
    <property type="term" value="C:ATP-binding cassette (ABC) transporter complex"/>
    <property type="evidence" value="ECO:0007669"/>
    <property type="project" value="InterPro"/>
</dbReference>
<evidence type="ECO:0000313" key="5">
    <source>
        <dbReference type="EMBL" id="PCK77194.1"/>
    </source>
</evidence>
<dbReference type="PANTHER" id="PTHR30290">
    <property type="entry name" value="PERIPLASMIC BINDING COMPONENT OF ABC TRANSPORTER"/>
    <property type="match status" value="1"/>
</dbReference>
<dbReference type="EMBL" id="NXDM01000051">
    <property type="protein sequence ID" value="PCK77194.1"/>
    <property type="molecule type" value="Genomic_DNA"/>
</dbReference>
<dbReference type="AlphaFoldDB" id="A0A2A5KJD9"/>
<organism evidence="5 6">
    <name type="scientific">Rhizobium sophoriradicis</name>
    <dbReference type="NCBI Taxonomy" id="1535245"/>
    <lineage>
        <taxon>Bacteria</taxon>
        <taxon>Pseudomonadati</taxon>
        <taxon>Pseudomonadota</taxon>
        <taxon>Alphaproteobacteria</taxon>
        <taxon>Hyphomicrobiales</taxon>
        <taxon>Rhizobiaceae</taxon>
        <taxon>Rhizobium/Agrobacterium group</taxon>
        <taxon>Rhizobium</taxon>
    </lineage>
</organism>
<evidence type="ECO:0000256" key="1">
    <source>
        <dbReference type="ARBA" id="ARBA00004418"/>
    </source>
</evidence>
<dbReference type="PANTHER" id="PTHR30290:SF38">
    <property type="entry name" value="D,D-DIPEPTIDE-BINDING PERIPLASMIC PROTEIN DDPA-RELATED"/>
    <property type="match status" value="1"/>
</dbReference>
<dbReference type="PIRSF" id="PIRSF002741">
    <property type="entry name" value="MppA"/>
    <property type="match status" value="1"/>
</dbReference>
<sequence length="535" mass="58894">MTISRRELFKLGMAAGTALSMPSILRAQSGSGGADAVHMVMSGDLAVFDPIYSSASITTIHGKAIYDTLFALDSKLMPQPQMVEKWEISDDKRTYTFQLRDGLGWHDGTPVTAADCVASIRRWAEVDGGAQLIMSQVQDISIKDDKTFVIVLKEPLPILIDILAASTGYYLAIMREQDAKRPATEQVTANIGSGPFKFNQALAKPGVSFSYDRNEKYVPRKEAADGSAGGKVVNVDRVIWDNIADQQTALAALQAGEIDFIQTPSADLYSMIESDPNLALQVLDTGGDDMCLRMNHLQKPFDNVKARQAMLHLIDQEALLRVTTPDPKYGFPVTSIFGNSTPYTNDENTSWYKQGGDPEKAKQLFKEAGYAGEKVVILQPGNIAWMSDAAQLVAATLRKIGVNAELAPSDWGGVVKRRANKGPVESGGWSIFITSSTDYVQGDPTSAIFMNASGEKAWYGWPKNDEYEALRAKWPKLETLEQRKDLARQMQRVWWDFVGDVRLGQVVQPIARRKALTGLLNITGSLPVMWNMQKS</sequence>
<dbReference type="GO" id="GO:0015833">
    <property type="term" value="P:peptide transport"/>
    <property type="evidence" value="ECO:0007669"/>
    <property type="project" value="TreeGrafter"/>
</dbReference>
<comment type="caution">
    <text evidence="5">The sequence shown here is derived from an EMBL/GenBank/DDBJ whole genome shotgun (WGS) entry which is preliminary data.</text>
</comment>
<dbReference type="Gene3D" id="3.40.190.10">
    <property type="entry name" value="Periplasmic binding protein-like II"/>
    <property type="match status" value="1"/>
</dbReference>
<dbReference type="GO" id="GO:0030288">
    <property type="term" value="C:outer membrane-bounded periplasmic space"/>
    <property type="evidence" value="ECO:0007669"/>
    <property type="project" value="UniProtKB-ARBA"/>
</dbReference>
<dbReference type="CDD" id="cd08502">
    <property type="entry name" value="PBP2_NikA_DppA_OppA_like_16"/>
    <property type="match status" value="1"/>
</dbReference>